<dbReference type="Proteomes" id="UP001054889">
    <property type="component" value="Unassembled WGS sequence"/>
</dbReference>
<gene>
    <name evidence="2" type="primary">gb29157</name>
    <name evidence="2" type="ORF">PR202_gb29157</name>
</gene>
<dbReference type="Pfam" id="PF04937">
    <property type="entry name" value="DUF659"/>
    <property type="match status" value="1"/>
</dbReference>
<accession>A0AAV5FZ52</accession>
<evidence type="ECO:0000313" key="2">
    <source>
        <dbReference type="EMBL" id="GJN39997.1"/>
    </source>
</evidence>
<dbReference type="PANTHER" id="PTHR32166:SF81">
    <property type="entry name" value="OS06G0658400 PROTEIN"/>
    <property type="match status" value="1"/>
</dbReference>
<reference evidence="2" key="1">
    <citation type="journal article" date="2018" name="DNA Res.">
        <title>Multiple hybrid de novo genome assembly of finger millet, an orphan allotetraploid crop.</title>
        <authorList>
            <person name="Hatakeyama M."/>
            <person name="Aluri S."/>
            <person name="Balachadran M.T."/>
            <person name="Sivarajan S.R."/>
            <person name="Patrignani A."/>
            <person name="Gruter S."/>
            <person name="Poveda L."/>
            <person name="Shimizu-Inatsugi R."/>
            <person name="Baeten J."/>
            <person name="Francoijs K.J."/>
            <person name="Nataraja K.N."/>
            <person name="Reddy Y.A.N."/>
            <person name="Phadnis S."/>
            <person name="Ravikumar R.L."/>
            <person name="Schlapbach R."/>
            <person name="Sreeman S.M."/>
            <person name="Shimizu K.K."/>
        </authorList>
    </citation>
    <scope>NUCLEOTIDE SEQUENCE</scope>
</reference>
<keyword evidence="3" id="KW-1185">Reference proteome</keyword>
<organism evidence="2 3">
    <name type="scientific">Eleusine coracana subsp. coracana</name>
    <dbReference type="NCBI Taxonomy" id="191504"/>
    <lineage>
        <taxon>Eukaryota</taxon>
        <taxon>Viridiplantae</taxon>
        <taxon>Streptophyta</taxon>
        <taxon>Embryophyta</taxon>
        <taxon>Tracheophyta</taxon>
        <taxon>Spermatophyta</taxon>
        <taxon>Magnoliopsida</taxon>
        <taxon>Liliopsida</taxon>
        <taxon>Poales</taxon>
        <taxon>Poaceae</taxon>
        <taxon>PACMAD clade</taxon>
        <taxon>Chloridoideae</taxon>
        <taxon>Cynodonteae</taxon>
        <taxon>Eleusininae</taxon>
        <taxon>Eleusine</taxon>
    </lineage>
</organism>
<evidence type="ECO:0000259" key="1">
    <source>
        <dbReference type="Pfam" id="PF04937"/>
    </source>
</evidence>
<dbReference type="EMBL" id="BQKI01000099">
    <property type="protein sequence ID" value="GJN39997.1"/>
    <property type="molecule type" value="Genomic_DNA"/>
</dbReference>
<reference evidence="2" key="2">
    <citation type="submission" date="2021-12" db="EMBL/GenBank/DDBJ databases">
        <title>Resequencing data analysis of finger millet.</title>
        <authorList>
            <person name="Hatakeyama M."/>
            <person name="Aluri S."/>
            <person name="Balachadran M.T."/>
            <person name="Sivarajan S.R."/>
            <person name="Poveda L."/>
            <person name="Shimizu-Inatsugi R."/>
            <person name="Schlapbach R."/>
            <person name="Sreeman S.M."/>
            <person name="Shimizu K.K."/>
        </authorList>
    </citation>
    <scope>NUCLEOTIDE SEQUENCE</scope>
</reference>
<dbReference type="PANTHER" id="PTHR32166">
    <property type="entry name" value="OSJNBA0013A04.12 PROTEIN"/>
    <property type="match status" value="1"/>
</dbReference>
<dbReference type="AlphaFoldDB" id="A0AAV5FZ52"/>
<dbReference type="InterPro" id="IPR007021">
    <property type="entry name" value="DUF659"/>
</dbReference>
<comment type="caution">
    <text evidence="2">The sequence shown here is derived from an EMBL/GenBank/DDBJ whole genome shotgun (WGS) entry which is preliminary data.</text>
</comment>
<evidence type="ECO:0000313" key="3">
    <source>
        <dbReference type="Proteomes" id="UP001054889"/>
    </source>
</evidence>
<name>A0AAV5FZ52_ELECO</name>
<proteinExistence type="predicted"/>
<feature type="domain" description="DUF659" evidence="1">
    <location>
        <begin position="48"/>
        <end position="154"/>
    </location>
</feature>
<protein>
    <recommendedName>
        <fullName evidence="1">DUF659 domain-containing protein</fullName>
    </recommendedName>
</protein>
<sequence length="250" mass="28619">MQDHKHLDALIARAFYSGGVPFNFARNPYLREAFNFAATRSMPGYQMPRYNKFTEGMLAQERSHIGRLLDSTKSTWQEKGVTICADGWTDPQRRPLINFVDVCGNAGVFFRADNCERQVKTKEYIAEKLKSIIEEVGRQNVVQIITDNTANYKVQQLSSFANEFTCLCRYYSKEWLDGGASRLPPHKDREVSKMRMTCFKKFFHIPEELAQVKEEYAKFSNCSELQGVSFGDVEAENVASEDTGVNEEES</sequence>